<gene>
    <name evidence="2" type="ORF">A1O5_09603</name>
</gene>
<dbReference type="HOGENOM" id="CLU_139299_2_0_1"/>
<dbReference type="RefSeq" id="XP_007748372.1">
    <property type="nucleotide sequence ID" value="XM_007750182.1"/>
</dbReference>
<comment type="caution">
    <text evidence="2">The sequence shown here is derived from an EMBL/GenBank/DDBJ whole genome shotgun (WGS) entry which is preliminary data.</text>
</comment>
<dbReference type="AlphaFoldDB" id="W9WFS0"/>
<evidence type="ECO:0000313" key="3">
    <source>
        <dbReference type="Proteomes" id="UP000019471"/>
    </source>
</evidence>
<name>W9WFS0_9EURO</name>
<dbReference type="STRING" id="1182543.W9WFS0"/>
<dbReference type="eggNOG" id="ENOG502SPM8">
    <property type="taxonomic scope" value="Eukaryota"/>
</dbReference>
<dbReference type="GeneID" id="19194299"/>
<keyword evidence="3" id="KW-1185">Reference proteome</keyword>
<dbReference type="EMBL" id="AMGX01000017">
    <property type="protein sequence ID" value="EXJ66957.1"/>
    <property type="molecule type" value="Genomic_DNA"/>
</dbReference>
<sequence length="116" mass="13778">MCHYERTDFQCGDFRWGNMKDRCDRQKRIGETCPATLLDHNNLTKVIGYCKVCQQIAVKRRKLQREENNIRRWHSEGNKLPLMMDKAVKTTEKLREEIIKLHNKRTSVQLSPKAGY</sequence>
<proteinExistence type="predicted"/>
<dbReference type="OrthoDB" id="5015991at2759"/>
<organism evidence="2 3">
    <name type="scientific">Cladophialophora psammophila CBS 110553</name>
    <dbReference type="NCBI Taxonomy" id="1182543"/>
    <lineage>
        <taxon>Eukaryota</taxon>
        <taxon>Fungi</taxon>
        <taxon>Dikarya</taxon>
        <taxon>Ascomycota</taxon>
        <taxon>Pezizomycotina</taxon>
        <taxon>Eurotiomycetes</taxon>
        <taxon>Chaetothyriomycetidae</taxon>
        <taxon>Chaetothyriales</taxon>
        <taxon>Herpotrichiellaceae</taxon>
        <taxon>Cladophialophora</taxon>
    </lineage>
</organism>
<feature type="coiled-coil region" evidence="1">
    <location>
        <begin position="56"/>
        <end position="104"/>
    </location>
</feature>
<evidence type="ECO:0000256" key="1">
    <source>
        <dbReference type="SAM" id="Coils"/>
    </source>
</evidence>
<reference evidence="2 3" key="1">
    <citation type="submission" date="2013-03" db="EMBL/GenBank/DDBJ databases">
        <title>The Genome Sequence of Cladophialophora psammophila CBS 110553.</title>
        <authorList>
            <consortium name="The Broad Institute Genomics Platform"/>
            <person name="Cuomo C."/>
            <person name="de Hoog S."/>
            <person name="Gorbushina A."/>
            <person name="Walker B."/>
            <person name="Young S.K."/>
            <person name="Zeng Q."/>
            <person name="Gargeya S."/>
            <person name="Fitzgerald M."/>
            <person name="Haas B."/>
            <person name="Abouelleil A."/>
            <person name="Allen A.W."/>
            <person name="Alvarado L."/>
            <person name="Arachchi H.M."/>
            <person name="Berlin A.M."/>
            <person name="Chapman S.B."/>
            <person name="Gainer-Dewar J."/>
            <person name="Goldberg J."/>
            <person name="Griggs A."/>
            <person name="Gujja S."/>
            <person name="Hansen M."/>
            <person name="Howarth C."/>
            <person name="Imamovic A."/>
            <person name="Ireland A."/>
            <person name="Larimer J."/>
            <person name="McCowan C."/>
            <person name="Murphy C."/>
            <person name="Pearson M."/>
            <person name="Poon T.W."/>
            <person name="Priest M."/>
            <person name="Roberts A."/>
            <person name="Saif S."/>
            <person name="Shea T."/>
            <person name="Sisk P."/>
            <person name="Sykes S."/>
            <person name="Wortman J."/>
            <person name="Nusbaum C."/>
            <person name="Birren B."/>
        </authorList>
    </citation>
    <scope>NUCLEOTIDE SEQUENCE [LARGE SCALE GENOMIC DNA]</scope>
    <source>
        <strain evidence="2 3">CBS 110553</strain>
    </source>
</reference>
<protein>
    <submittedName>
        <fullName evidence="2">Uncharacterized protein</fullName>
    </submittedName>
</protein>
<accession>W9WFS0</accession>
<dbReference type="Proteomes" id="UP000019471">
    <property type="component" value="Unassembled WGS sequence"/>
</dbReference>
<keyword evidence="1" id="KW-0175">Coiled coil</keyword>
<evidence type="ECO:0000313" key="2">
    <source>
        <dbReference type="EMBL" id="EXJ66957.1"/>
    </source>
</evidence>
<feature type="non-terminal residue" evidence="2">
    <location>
        <position position="116"/>
    </location>
</feature>